<keyword evidence="1" id="KW-0812">Transmembrane</keyword>
<dbReference type="RefSeq" id="WP_304437352.1">
    <property type="nucleotide sequence ID" value="NZ_JAUKUC010000001.1"/>
</dbReference>
<proteinExistence type="predicted"/>
<dbReference type="InterPro" id="IPR011989">
    <property type="entry name" value="ARM-like"/>
</dbReference>
<feature type="transmembrane region" description="Helical" evidence="1">
    <location>
        <begin position="22"/>
        <end position="44"/>
    </location>
</feature>
<evidence type="ECO:0000256" key="1">
    <source>
        <dbReference type="SAM" id="Phobius"/>
    </source>
</evidence>
<reference evidence="2" key="2">
    <citation type="submission" date="2023-06" db="EMBL/GenBank/DDBJ databases">
        <authorList>
            <person name="Lucena T."/>
            <person name="Sun Q."/>
        </authorList>
    </citation>
    <scope>NUCLEOTIDE SEQUENCE</scope>
    <source>
        <strain evidence="2">CECT 8869</strain>
    </source>
</reference>
<name>A0ABT8RV72_9FLAO</name>
<protein>
    <recommendedName>
        <fullName evidence="4">HEAT repeat domain-containing protein</fullName>
    </recommendedName>
</protein>
<dbReference type="SUPFAM" id="SSF48371">
    <property type="entry name" value="ARM repeat"/>
    <property type="match status" value="1"/>
</dbReference>
<gene>
    <name evidence="2" type="ORF">Q2T41_18885</name>
</gene>
<keyword evidence="1" id="KW-1133">Transmembrane helix</keyword>
<dbReference type="EMBL" id="JAUKUC010000001">
    <property type="protein sequence ID" value="MDO1514725.1"/>
    <property type="molecule type" value="Genomic_DNA"/>
</dbReference>
<comment type="caution">
    <text evidence="2">The sequence shown here is derived from an EMBL/GenBank/DDBJ whole genome shotgun (WGS) entry which is preliminary data.</text>
</comment>
<evidence type="ECO:0008006" key="4">
    <source>
        <dbReference type="Google" id="ProtNLM"/>
    </source>
</evidence>
<dbReference type="InterPro" id="IPR016024">
    <property type="entry name" value="ARM-type_fold"/>
</dbReference>
<sequence length="766" mass="87794">MLTPPKQIIYPLIKAPEFDAEFLGWLTVVFLVLAVLYFLGTFLIRNKLGSQSALTKDKKMEFSPMISEFLFYEDSNTKEEKKTYLNLKVQIRESIKNNFDRNVLTEVLLDLRKDLSGQSQDVLMALYKDLGLHITAYDKLTSRRWQIISSGILELTAMEVHEGYTLIIKFINHRQSTIRKQAERAVVSLKEEGICYFLDNTKYRISEWQQLKLLDILRHKSDFVPPQFSLWLTSTNVDVVLFSLRLIKYFKQNNAEKSIITLLKHKKKVIQLEAIDCIKEFYFINAIPTLKLVYPKAGNDVKIAILDAIGEIGTKSELPFLQHWHSKERNFNIKSKVIGTINKIDPESILPTSNIKKTTFFTSDIEEDIESTIIVQQEEEIEQLATQLDETEQVNKPVELISEEKETFEHEEVTVPEVKAIEEITPETHDMDEEILVLDDLMPMETLGDELTEMDNQLIDLPQENTEEPIEDLEENIETELVLDFLPLVIDKLQEEPLLLIEGIDEPDFDFALEDSPLQQEELTVQQVLNKSLLDFKEIDWVALTEDVSESPMQETTDAIIFNNTSRTNVLSLSADFLDDEELETMVLLENIADMGDNRELPVLQNILDNSTSTIIADRANELIQKFSYEMPRPAELFAPENALSESVFAEIFHLSDIETQFILLDEIKKIGDEKEMALLQSLINGNNEALAKKAEEVLQVVTDNLSKTENRDGDEMENNLFQLDFELELESATKSNSANSLIEGGSTLFDHLCAMTSSFYTKKNG</sequence>
<keyword evidence="3" id="KW-1185">Reference proteome</keyword>
<reference evidence="2" key="1">
    <citation type="journal article" date="2014" name="Int. J. Syst. Evol. Microbiol.">
        <title>Complete genome of a new Firmicutes species belonging to the dominant human colonic microbiota ('Ruminococcus bicirculans') reveals two chromosomes and a selective capacity to utilize plant glucans.</title>
        <authorList>
            <consortium name="NISC Comparative Sequencing Program"/>
            <person name="Wegmann U."/>
            <person name="Louis P."/>
            <person name="Goesmann A."/>
            <person name="Henrissat B."/>
            <person name="Duncan S.H."/>
            <person name="Flint H.J."/>
        </authorList>
    </citation>
    <scope>NUCLEOTIDE SEQUENCE</scope>
    <source>
        <strain evidence="2">CECT 8869</strain>
    </source>
</reference>
<accession>A0ABT8RV72</accession>
<organism evidence="2 3">
    <name type="scientific">Maribacter confluentis</name>
    <dbReference type="NCBI Taxonomy" id="1656093"/>
    <lineage>
        <taxon>Bacteria</taxon>
        <taxon>Pseudomonadati</taxon>
        <taxon>Bacteroidota</taxon>
        <taxon>Flavobacteriia</taxon>
        <taxon>Flavobacteriales</taxon>
        <taxon>Flavobacteriaceae</taxon>
        <taxon>Maribacter</taxon>
    </lineage>
</organism>
<evidence type="ECO:0000313" key="2">
    <source>
        <dbReference type="EMBL" id="MDO1514725.1"/>
    </source>
</evidence>
<evidence type="ECO:0000313" key="3">
    <source>
        <dbReference type="Proteomes" id="UP001168579"/>
    </source>
</evidence>
<dbReference type="Gene3D" id="1.25.10.10">
    <property type="entry name" value="Leucine-rich Repeat Variant"/>
    <property type="match status" value="1"/>
</dbReference>
<dbReference type="Proteomes" id="UP001168579">
    <property type="component" value="Unassembled WGS sequence"/>
</dbReference>
<keyword evidence="1" id="KW-0472">Membrane</keyword>